<feature type="domain" description="Urocanase Rossmann-like" evidence="5">
    <location>
        <begin position="162"/>
        <end position="383"/>
    </location>
</feature>
<comment type="cofactor">
    <cofactor evidence="1">
        <name>NAD(+)</name>
        <dbReference type="ChEBI" id="CHEBI:57540"/>
    </cofactor>
</comment>
<dbReference type="PROSITE" id="PS01233">
    <property type="entry name" value="UROCANASE"/>
    <property type="match status" value="1"/>
</dbReference>
<dbReference type="NCBIfam" id="NF003820">
    <property type="entry name" value="PRK05414.1"/>
    <property type="match status" value="1"/>
</dbReference>
<dbReference type="Proteomes" id="UP001200513">
    <property type="component" value="Chromosome"/>
</dbReference>
<evidence type="ECO:0000259" key="6">
    <source>
        <dbReference type="Pfam" id="PF17391"/>
    </source>
</evidence>
<evidence type="ECO:0000256" key="3">
    <source>
        <dbReference type="ARBA" id="ARBA00023239"/>
    </source>
</evidence>
<accession>A0A9Y1BTI7</accession>
<dbReference type="InterPro" id="IPR035401">
    <property type="entry name" value="Urocanase_C"/>
</dbReference>
<evidence type="ECO:0000313" key="8">
    <source>
        <dbReference type="EMBL" id="UJG44948.1"/>
    </source>
</evidence>
<dbReference type="GO" id="GO:0006548">
    <property type="term" value="P:L-histidine catabolic process"/>
    <property type="evidence" value="ECO:0007669"/>
    <property type="project" value="UniProtKB-UniRule"/>
</dbReference>
<dbReference type="PANTHER" id="PTHR12216">
    <property type="entry name" value="UROCANATE HYDRATASE"/>
    <property type="match status" value="1"/>
</dbReference>
<dbReference type="Pfam" id="PF17391">
    <property type="entry name" value="Urocanase_N"/>
    <property type="match status" value="1"/>
</dbReference>
<dbReference type="Gene3D" id="3.40.1770.10">
    <property type="entry name" value="Urocanase superfamily"/>
    <property type="match status" value="1"/>
</dbReference>
<dbReference type="InterPro" id="IPR038364">
    <property type="entry name" value="Urocanase_central_sf"/>
</dbReference>
<reference evidence="8" key="1">
    <citation type="journal article" date="2022" name="Nat. Microbiol.">
        <title>Unique mobile elements and scalable gene flow at the prokaryote-eukaryote boundary revealed by circularized Asgard archaea genomes.</title>
        <authorList>
            <person name="Wu F."/>
            <person name="Speth D.R."/>
            <person name="Philosof A."/>
            <person name="Cremiere A."/>
            <person name="Narayanan A."/>
            <person name="Barco R.A."/>
            <person name="Connon S.A."/>
            <person name="Amend J.P."/>
            <person name="Antoshechkin I.A."/>
            <person name="Orphan V.J."/>
        </authorList>
    </citation>
    <scope>NUCLEOTIDE SEQUENCE</scope>
    <source>
        <strain evidence="8">PR6</strain>
    </source>
</reference>
<keyword evidence="3 8" id="KW-0456">Lyase</keyword>
<dbReference type="PIRSF" id="PIRSF001423">
    <property type="entry name" value="Urocanate_hydrat"/>
    <property type="match status" value="1"/>
</dbReference>
<organism evidence="8">
    <name type="scientific">Candidatus Heimdallarchaeum endolithica</name>
    <dbReference type="NCBI Taxonomy" id="2876572"/>
    <lineage>
        <taxon>Archaea</taxon>
        <taxon>Promethearchaeati</taxon>
        <taxon>Candidatus Heimdallarchaeota</taxon>
        <taxon>Candidatus Heimdallarchaeia (ex Rinke et al. 2021) (nom. nud.)</taxon>
        <taxon>Candidatus Heimdallarchaeales</taxon>
        <taxon>Candidatus Heimdallarchaeaceae</taxon>
        <taxon>Candidatus Heimdallarchaeum</taxon>
    </lineage>
</organism>
<evidence type="ECO:0000256" key="2">
    <source>
        <dbReference type="ARBA" id="ARBA00023027"/>
    </source>
</evidence>
<dbReference type="InterPro" id="IPR036190">
    <property type="entry name" value="Urocanase_sf"/>
</dbReference>
<proteinExistence type="predicted"/>
<dbReference type="AlphaFoldDB" id="A0A9Y1BTI7"/>
<dbReference type="InterPro" id="IPR035085">
    <property type="entry name" value="Urocanase_Rossmann-like"/>
</dbReference>
<evidence type="ECO:0000256" key="4">
    <source>
        <dbReference type="NCBIfam" id="TIGR01228"/>
    </source>
</evidence>
<keyword evidence="2" id="KW-0520">NAD</keyword>
<dbReference type="Pfam" id="PF17392">
    <property type="entry name" value="Urocanase_C"/>
    <property type="match status" value="1"/>
</dbReference>
<dbReference type="GO" id="GO:0016153">
    <property type="term" value="F:urocanate hydratase activity"/>
    <property type="evidence" value="ECO:0007669"/>
    <property type="project" value="UniProtKB-UniRule"/>
</dbReference>
<dbReference type="Pfam" id="PF01175">
    <property type="entry name" value="Urocanase"/>
    <property type="match status" value="1"/>
</dbReference>
<sequence length="629" mass="70506">MGYRNRLEKIIAGEEKLSEEQKLRMDHMPKDIPPLPKGEEALKPHTKAGWETEAVIRAMLSNLHNGRDWKTLYIYGGSGKVARDWKSFFETIDLLKTLEPNETLFLQSGVSYGKMQTTRWAPRVVITNSVIVPHWTPYFQEMVDAGLTVYGQMTAGSFIFIGLQGIIQGTYETIAAAIKSAQSSEAYEKLSNFEKQLFISSGLGLMSGAQPLAAKMCDRVSIIAEINPKLVDRMYNEGREQGAPYLDIKTNNIEKAVNIAKEYAERNEAVSIGVCCNAVDLLQYLVDNNITPHVLTDQTSAHDLLNGYYPQNMTCEEADQLRKTDPEEYLRRSKETVQRHVKLMIELHKRGAETFDYGNNIRQQAYELGVEDAFDFPGFVVAYVRPLFCVGKGPFRWAALSNDPEDIRITDEYAKKLFYDDHQLVNWINLASKYIPFEKGLPARVFWAGFIGRAAFGMLMNKLVAERKLKAPVIIGRDHLDGGSVASPNRETEGMKDGSDAIGDYPVLNLLGNALTGATWVSYHGGGGVGVGYSLHAGQVIVADGTRLAQEKLFRVLTWDPLSAILRHSAAGYEEALKIAEKEGIVLPGKNDIKEFDYEKLYNKIISLVEERTGVKLFEPMKEYSMKLL</sequence>
<dbReference type="EMBL" id="CP084167">
    <property type="protein sequence ID" value="UJG44948.1"/>
    <property type="molecule type" value="Genomic_DNA"/>
</dbReference>
<evidence type="ECO:0000259" key="7">
    <source>
        <dbReference type="Pfam" id="PF17392"/>
    </source>
</evidence>
<dbReference type="InterPro" id="IPR023637">
    <property type="entry name" value="Urocanase-like"/>
</dbReference>
<feature type="domain" description="Urocanase C-terminal" evidence="7">
    <location>
        <begin position="386"/>
        <end position="581"/>
    </location>
</feature>
<evidence type="ECO:0000259" key="5">
    <source>
        <dbReference type="Pfam" id="PF01175"/>
    </source>
</evidence>
<dbReference type="NCBIfam" id="TIGR01228">
    <property type="entry name" value="hutU"/>
    <property type="match status" value="1"/>
</dbReference>
<dbReference type="InterPro" id="IPR035400">
    <property type="entry name" value="Urocanase_N"/>
</dbReference>
<gene>
    <name evidence="8" type="ORF">K9W46_07145</name>
</gene>
<protein>
    <recommendedName>
        <fullName evidence="4">Urocanate hydratase</fullName>
        <ecNumber evidence="4">4.2.1.49</ecNumber>
    </recommendedName>
</protein>
<feature type="domain" description="Urocanase N-terminal" evidence="6">
    <location>
        <begin position="46"/>
        <end position="159"/>
    </location>
</feature>
<evidence type="ECO:0000256" key="1">
    <source>
        <dbReference type="ARBA" id="ARBA00001911"/>
    </source>
</evidence>
<name>A0A9Y1BTI7_9ARCH</name>
<dbReference type="InterPro" id="IPR023636">
    <property type="entry name" value="Urocanase_CS"/>
</dbReference>
<dbReference type="Gene3D" id="3.40.50.10730">
    <property type="entry name" value="Urocanase like domains"/>
    <property type="match status" value="1"/>
</dbReference>
<dbReference type="EC" id="4.2.1.49" evidence="4"/>
<dbReference type="PANTHER" id="PTHR12216:SF4">
    <property type="entry name" value="UROCANATE HYDRATASE"/>
    <property type="match status" value="1"/>
</dbReference>
<dbReference type="SUPFAM" id="SSF111326">
    <property type="entry name" value="Urocanase"/>
    <property type="match status" value="1"/>
</dbReference>